<keyword evidence="2" id="KW-0472">Membrane</keyword>
<sequence>MTDPYQPQQPYDPNQPQQPYSDPYGTPQPGSPAAPYGSQPPGSPGPSYGGQPGSPAAPYSGQPYTGQPYSGQEYGSQPYGGQYSTPQYGAQGYGTSQYPAGGYPPQSSTTNIMAILSLVFAFVFSPVGIVLGHIAKKQIKERGEQGGGLATAGLVLSYIFTGLALAFCCIGVIAAIATDGSSTTY</sequence>
<feature type="compositionally biased region" description="Low complexity" evidence="1">
    <location>
        <begin position="1"/>
        <end position="24"/>
    </location>
</feature>
<protein>
    <submittedName>
        <fullName evidence="4">DUF4190 domain-containing protein</fullName>
    </submittedName>
</protein>
<comment type="caution">
    <text evidence="4">The sequence shown here is derived from an EMBL/GenBank/DDBJ whole genome shotgun (WGS) entry which is preliminary data.</text>
</comment>
<keyword evidence="2" id="KW-1133">Transmembrane helix</keyword>
<accession>A0ABU0ZK77</accession>
<organism evidence="4 5">
    <name type="scientific">Phytohabitans maris</name>
    <dbReference type="NCBI Taxonomy" id="3071409"/>
    <lineage>
        <taxon>Bacteria</taxon>
        <taxon>Bacillati</taxon>
        <taxon>Actinomycetota</taxon>
        <taxon>Actinomycetes</taxon>
        <taxon>Micromonosporales</taxon>
        <taxon>Micromonosporaceae</taxon>
    </lineage>
</organism>
<evidence type="ECO:0000259" key="3">
    <source>
        <dbReference type="Pfam" id="PF13828"/>
    </source>
</evidence>
<name>A0ABU0ZK77_9ACTN</name>
<gene>
    <name evidence="4" type="ORF">RB614_19895</name>
</gene>
<feature type="region of interest" description="Disordered" evidence="1">
    <location>
        <begin position="1"/>
        <end position="86"/>
    </location>
</feature>
<dbReference type="EMBL" id="JAVHUY010000017">
    <property type="protein sequence ID" value="MDQ7906782.1"/>
    <property type="molecule type" value="Genomic_DNA"/>
</dbReference>
<reference evidence="4 5" key="1">
    <citation type="submission" date="2023-08" db="EMBL/GenBank/DDBJ databases">
        <title>Phytohabitans sansha sp. nov., isolated from marine sediment.</title>
        <authorList>
            <person name="Zhao Y."/>
            <person name="Yi K."/>
        </authorList>
    </citation>
    <scope>NUCLEOTIDE SEQUENCE [LARGE SCALE GENOMIC DNA]</scope>
    <source>
        <strain evidence="4 5">ZYX-F-186</strain>
    </source>
</reference>
<feature type="transmembrane region" description="Helical" evidence="2">
    <location>
        <begin position="155"/>
        <end position="177"/>
    </location>
</feature>
<dbReference type="InterPro" id="IPR025241">
    <property type="entry name" value="DUF4190"/>
</dbReference>
<feature type="compositionally biased region" description="Polar residues" evidence="1">
    <location>
        <begin position="62"/>
        <end position="75"/>
    </location>
</feature>
<keyword evidence="2" id="KW-0812">Transmembrane</keyword>
<dbReference type="Proteomes" id="UP001230908">
    <property type="component" value="Unassembled WGS sequence"/>
</dbReference>
<feature type="compositionally biased region" description="Low complexity" evidence="1">
    <location>
        <begin position="31"/>
        <end position="40"/>
    </location>
</feature>
<feature type="domain" description="DUF4190" evidence="3">
    <location>
        <begin position="113"/>
        <end position="166"/>
    </location>
</feature>
<proteinExistence type="predicted"/>
<dbReference type="RefSeq" id="WP_308714056.1">
    <property type="nucleotide sequence ID" value="NZ_JAVHUY010000017.1"/>
</dbReference>
<dbReference type="Pfam" id="PF13828">
    <property type="entry name" value="DUF4190"/>
    <property type="match status" value="1"/>
</dbReference>
<evidence type="ECO:0000313" key="4">
    <source>
        <dbReference type="EMBL" id="MDQ7906782.1"/>
    </source>
</evidence>
<feature type="transmembrane region" description="Helical" evidence="2">
    <location>
        <begin position="112"/>
        <end position="134"/>
    </location>
</feature>
<evidence type="ECO:0000256" key="1">
    <source>
        <dbReference type="SAM" id="MobiDB-lite"/>
    </source>
</evidence>
<evidence type="ECO:0000313" key="5">
    <source>
        <dbReference type="Proteomes" id="UP001230908"/>
    </source>
</evidence>
<evidence type="ECO:0000256" key="2">
    <source>
        <dbReference type="SAM" id="Phobius"/>
    </source>
</evidence>
<keyword evidence="5" id="KW-1185">Reference proteome</keyword>